<reference evidence="1 2" key="1">
    <citation type="submission" date="2014-06" db="EMBL/GenBank/DDBJ databases">
        <authorList>
            <person name="Teng J.L."/>
            <person name="Huang Y."/>
            <person name="Tse H."/>
            <person name="Lau S.K."/>
            <person name="Woo P.C."/>
        </authorList>
    </citation>
    <scope>NUCLEOTIDE SEQUENCE [LARGE SCALE GENOMIC DNA]</scope>
    <source>
        <strain evidence="1 2">HKU4</strain>
    </source>
</reference>
<organism evidence="1 2">
    <name type="scientific">Streptococcus sinensis</name>
    <dbReference type="NCBI Taxonomy" id="176090"/>
    <lineage>
        <taxon>Bacteria</taxon>
        <taxon>Bacillati</taxon>
        <taxon>Bacillota</taxon>
        <taxon>Bacilli</taxon>
        <taxon>Lactobacillales</taxon>
        <taxon>Streptococcaceae</taxon>
        <taxon>Streptococcus</taxon>
    </lineage>
</organism>
<keyword evidence="2" id="KW-1185">Reference proteome</keyword>
<proteinExistence type="predicted"/>
<dbReference type="STRING" id="176090.SSIN_1063"/>
<dbReference type="Proteomes" id="UP000030019">
    <property type="component" value="Unassembled WGS sequence"/>
</dbReference>
<dbReference type="EMBL" id="JPEN01000063">
    <property type="protein sequence ID" value="KGM37197.1"/>
    <property type="molecule type" value="Genomic_DNA"/>
</dbReference>
<evidence type="ECO:0000313" key="2">
    <source>
        <dbReference type="Proteomes" id="UP000030019"/>
    </source>
</evidence>
<evidence type="ECO:0000313" key="1">
    <source>
        <dbReference type="EMBL" id="KGM37197.1"/>
    </source>
</evidence>
<comment type="caution">
    <text evidence="1">The sequence shown here is derived from an EMBL/GenBank/DDBJ whole genome shotgun (WGS) entry which is preliminary data.</text>
</comment>
<accession>A0A0A0DJM9</accession>
<gene>
    <name evidence="1" type="ORF">SSIN_1063</name>
</gene>
<dbReference type="RefSeq" id="WP_037616505.1">
    <property type="nucleotide sequence ID" value="NZ_JAJBHU010000003.1"/>
</dbReference>
<protein>
    <submittedName>
        <fullName evidence="1">Uncharacterized protein</fullName>
    </submittedName>
</protein>
<name>A0A0A0DJM9_9STRE</name>
<dbReference type="PATRIC" id="fig|176090.4.peg.1031"/>
<dbReference type="AlphaFoldDB" id="A0A0A0DJM9"/>
<sequence length="99" mass="11543">MQVPINEYYTDVEYEYALRQMYRMMERNRILAEARVANADRDQLKESFKSNAKVIARDTKVAITSINAQMDTAIRGNIRKSLETYVPNMLAKYDSVGER</sequence>